<protein>
    <submittedName>
        <fullName evidence="1">Uncharacterized protein</fullName>
    </submittedName>
</protein>
<accession>A0A8S5VGB7</accession>
<name>A0A8S5VGB7_9CAUD</name>
<organism evidence="1">
    <name type="scientific">Podoviridae sp. ct6BA50</name>
    <dbReference type="NCBI Taxonomy" id="2825221"/>
    <lineage>
        <taxon>Viruses</taxon>
        <taxon>Duplodnaviria</taxon>
        <taxon>Heunggongvirae</taxon>
        <taxon>Uroviricota</taxon>
        <taxon>Caudoviricetes</taxon>
    </lineage>
</organism>
<sequence length="75" mass="8855">MDKPKKVLTDEEVEQEIARLQGSELVKLAKREERVKTARRRKLYALRAYEKRGKLLQEQGVTMESLKKQEKALEK</sequence>
<proteinExistence type="predicted"/>
<dbReference type="EMBL" id="BK016263">
    <property type="protein sequence ID" value="DAG05726.1"/>
    <property type="molecule type" value="Genomic_DNA"/>
</dbReference>
<reference evidence="1" key="1">
    <citation type="journal article" date="2021" name="Proc. Natl. Acad. Sci. U.S.A.">
        <title>A Catalog of Tens of Thousands of Viruses from Human Metagenomes Reveals Hidden Associations with Chronic Diseases.</title>
        <authorList>
            <person name="Tisza M.J."/>
            <person name="Buck C.B."/>
        </authorList>
    </citation>
    <scope>NUCLEOTIDE SEQUENCE</scope>
    <source>
        <strain evidence="1">Ct6BA50</strain>
    </source>
</reference>
<evidence type="ECO:0000313" key="1">
    <source>
        <dbReference type="EMBL" id="DAG05726.1"/>
    </source>
</evidence>